<evidence type="ECO:0000313" key="3">
    <source>
        <dbReference type="Proteomes" id="UP000823485"/>
    </source>
</evidence>
<gene>
    <name evidence="2" type="ORF">JOC94_001983</name>
</gene>
<dbReference type="Proteomes" id="UP000823485">
    <property type="component" value="Unassembled WGS sequence"/>
</dbReference>
<evidence type="ECO:0000256" key="1">
    <source>
        <dbReference type="SAM" id="Phobius"/>
    </source>
</evidence>
<name>A0ABS2R5U4_9BACI</name>
<keyword evidence="3" id="KW-1185">Reference proteome</keyword>
<keyword evidence="1" id="KW-0812">Transmembrane</keyword>
<feature type="transmembrane region" description="Helical" evidence="1">
    <location>
        <begin position="77"/>
        <end position="94"/>
    </location>
</feature>
<dbReference type="EMBL" id="JAFBFH010000011">
    <property type="protein sequence ID" value="MBM7715011.1"/>
    <property type="molecule type" value="Genomic_DNA"/>
</dbReference>
<accession>A0ABS2R5U4</accession>
<proteinExistence type="predicted"/>
<sequence>MQIMLKVNLLKLLNLCINGAMVVLDINIVEGTVVIVENMVAINPYDVCCPTHDRYWSSYGTNDCQCNCNFIACAKKNWFYAPTVLHLVLLAWFPRKKLQMFIKKTPPLIYRRGCLRVFCFFSYIKSQDGKNNNEVLCNVRHLRGKLKR</sequence>
<evidence type="ECO:0000313" key="2">
    <source>
        <dbReference type="EMBL" id="MBM7715011.1"/>
    </source>
</evidence>
<organism evidence="2 3">
    <name type="scientific">Siminovitchia thermophila</name>
    <dbReference type="NCBI Taxonomy" id="1245522"/>
    <lineage>
        <taxon>Bacteria</taxon>
        <taxon>Bacillati</taxon>
        <taxon>Bacillota</taxon>
        <taxon>Bacilli</taxon>
        <taxon>Bacillales</taxon>
        <taxon>Bacillaceae</taxon>
        <taxon>Siminovitchia</taxon>
    </lineage>
</organism>
<protein>
    <submittedName>
        <fullName evidence="2">Uncharacterized protein</fullName>
    </submittedName>
</protein>
<reference evidence="2 3" key="1">
    <citation type="submission" date="2021-01" db="EMBL/GenBank/DDBJ databases">
        <title>Genomic Encyclopedia of Type Strains, Phase IV (KMG-IV): sequencing the most valuable type-strain genomes for metagenomic binning, comparative biology and taxonomic classification.</title>
        <authorList>
            <person name="Goeker M."/>
        </authorList>
    </citation>
    <scope>NUCLEOTIDE SEQUENCE [LARGE SCALE GENOMIC DNA]</scope>
    <source>
        <strain evidence="2 3">DSM 105453</strain>
    </source>
</reference>
<keyword evidence="1" id="KW-1133">Transmembrane helix</keyword>
<feature type="transmembrane region" description="Helical" evidence="1">
    <location>
        <begin position="12"/>
        <end position="36"/>
    </location>
</feature>
<comment type="caution">
    <text evidence="2">The sequence shown here is derived from an EMBL/GenBank/DDBJ whole genome shotgun (WGS) entry which is preliminary data.</text>
</comment>
<keyword evidence="1" id="KW-0472">Membrane</keyword>